<dbReference type="PROSITE" id="PS50893">
    <property type="entry name" value="ABC_TRANSPORTER_2"/>
    <property type="match status" value="2"/>
</dbReference>
<gene>
    <name evidence="10" type="ORF">IO98_04430</name>
</gene>
<dbReference type="InterPro" id="IPR003439">
    <property type="entry name" value="ABC_transporter-like_ATP-bd"/>
</dbReference>
<evidence type="ECO:0000256" key="5">
    <source>
        <dbReference type="ARBA" id="ARBA00022741"/>
    </source>
</evidence>
<dbReference type="Pfam" id="PF00005">
    <property type="entry name" value="ABC_tran"/>
    <property type="match status" value="2"/>
</dbReference>
<dbReference type="GO" id="GO:0016887">
    <property type="term" value="F:ATP hydrolysis activity"/>
    <property type="evidence" value="ECO:0007669"/>
    <property type="project" value="InterPro"/>
</dbReference>
<dbReference type="Gene3D" id="3.40.50.300">
    <property type="entry name" value="P-loop containing nucleotide triphosphate hydrolases"/>
    <property type="match status" value="2"/>
</dbReference>
<keyword evidence="8" id="KW-0472">Membrane</keyword>
<evidence type="ECO:0000259" key="9">
    <source>
        <dbReference type="PROSITE" id="PS50893"/>
    </source>
</evidence>
<evidence type="ECO:0000256" key="1">
    <source>
        <dbReference type="ARBA" id="ARBA00004202"/>
    </source>
</evidence>
<evidence type="ECO:0000256" key="4">
    <source>
        <dbReference type="ARBA" id="ARBA00022737"/>
    </source>
</evidence>
<dbReference type="InterPro" id="IPR017871">
    <property type="entry name" value="ABC_transporter-like_CS"/>
</dbReference>
<keyword evidence="11" id="KW-1185">Reference proteome</keyword>
<dbReference type="InterPro" id="IPR027417">
    <property type="entry name" value="P-loop_NTPase"/>
</dbReference>
<accession>A0A084JQR0</accession>
<evidence type="ECO:0000256" key="3">
    <source>
        <dbReference type="ARBA" id="ARBA00022475"/>
    </source>
</evidence>
<feature type="domain" description="ABC transporter" evidence="9">
    <location>
        <begin position="8"/>
        <end position="244"/>
    </location>
</feature>
<evidence type="ECO:0000256" key="8">
    <source>
        <dbReference type="ARBA" id="ARBA00023136"/>
    </source>
</evidence>
<evidence type="ECO:0000256" key="6">
    <source>
        <dbReference type="ARBA" id="ARBA00022840"/>
    </source>
</evidence>
<organism evidence="10 11">
    <name type="scientific">Lacrimispora celerecrescens</name>
    <dbReference type="NCBI Taxonomy" id="29354"/>
    <lineage>
        <taxon>Bacteria</taxon>
        <taxon>Bacillati</taxon>
        <taxon>Bacillota</taxon>
        <taxon>Clostridia</taxon>
        <taxon>Lachnospirales</taxon>
        <taxon>Lachnospiraceae</taxon>
        <taxon>Lacrimispora</taxon>
    </lineage>
</organism>
<protein>
    <submittedName>
        <fullName evidence="10">ABC transporter ATP-binding protein</fullName>
    </submittedName>
</protein>
<dbReference type="PANTHER" id="PTHR43790">
    <property type="entry name" value="CARBOHYDRATE TRANSPORT ATP-BINDING PROTEIN MG119-RELATED"/>
    <property type="match status" value="1"/>
</dbReference>
<proteinExistence type="predicted"/>
<dbReference type="FunFam" id="3.40.50.300:FF:000127">
    <property type="entry name" value="Ribose import ATP-binding protein RbsA"/>
    <property type="match status" value="1"/>
</dbReference>
<dbReference type="SMART" id="SM00382">
    <property type="entry name" value="AAA"/>
    <property type="match status" value="1"/>
</dbReference>
<dbReference type="EMBL" id="JPME01000006">
    <property type="protein sequence ID" value="KEZ91294.1"/>
    <property type="molecule type" value="Genomic_DNA"/>
</dbReference>
<evidence type="ECO:0000256" key="2">
    <source>
        <dbReference type="ARBA" id="ARBA00022448"/>
    </source>
</evidence>
<keyword evidence="2" id="KW-0813">Transport</keyword>
<dbReference type="GO" id="GO:0005524">
    <property type="term" value="F:ATP binding"/>
    <property type="evidence" value="ECO:0007669"/>
    <property type="project" value="UniProtKB-KW"/>
</dbReference>
<dbReference type="RefSeq" id="WP_038278270.1">
    <property type="nucleotide sequence ID" value="NZ_JPME01000006.1"/>
</dbReference>
<name>A0A084JQR0_9FIRM</name>
<dbReference type="AlphaFoldDB" id="A0A084JQR0"/>
<keyword evidence="6 10" id="KW-0067">ATP-binding</keyword>
<dbReference type="PROSITE" id="PS00211">
    <property type="entry name" value="ABC_TRANSPORTER_1"/>
    <property type="match status" value="1"/>
</dbReference>
<dbReference type="SUPFAM" id="SSF52540">
    <property type="entry name" value="P-loop containing nucleoside triphosphate hydrolases"/>
    <property type="match status" value="2"/>
</dbReference>
<dbReference type="Proteomes" id="UP000028525">
    <property type="component" value="Unassembled WGS sequence"/>
</dbReference>
<evidence type="ECO:0000313" key="11">
    <source>
        <dbReference type="Proteomes" id="UP000028525"/>
    </source>
</evidence>
<feature type="domain" description="ABC transporter" evidence="9">
    <location>
        <begin position="261"/>
        <end position="505"/>
    </location>
</feature>
<dbReference type="CDD" id="cd03215">
    <property type="entry name" value="ABC_Carb_Monos_II"/>
    <property type="match status" value="1"/>
</dbReference>
<evidence type="ECO:0000256" key="7">
    <source>
        <dbReference type="ARBA" id="ARBA00022967"/>
    </source>
</evidence>
<dbReference type="STRING" id="29354.IO98_04430"/>
<sequence>MEEKKEVLRMENIVKVYSNGVMANKGINFSVLAGEIHALSGENGAGKSTLMKIIFGEEQPTSGDIYVNGEKTIISSPQLAISLGIGMVHQHFMLVPSLTVAENVILGVEPRKGLLINRKKAHRQVEEMADKFNMQVSPRARIEDLTVGQKQKVEILKALFRGAKILILDEPTAVLTPQETTELFEELKRLKSNGYTIIFISHKLNEVKELCDRISIIRQGRSMGLYDMKDVTEQDISNLMVGRDVILNIEKKPPEIGDPTIRVKDLNISGENGKTFVNNVSFLLREGEILGIAGVEGNGQSELAESLTGLRKYNSGSIEMCGKEISGCNIKDIRALSVSHIPEDRMTTGVAPALSITENTLSDKISQEKFSKLGIIDKGKIKQYGLEMAKDYQVLCKNPDVRIDSLSGGNIQKAVLARELSSDPKVIIANQPTRGVDVGATEFIRKRLIKMRDNKKSVLLISSDLNEVLGLSDSIIVMHDGQIVAYFPDAGKISELELGKYMLGIEKQSESEIKEACHGQ</sequence>
<dbReference type="CDD" id="cd03216">
    <property type="entry name" value="ABC_Carb_Monos_I"/>
    <property type="match status" value="1"/>
</dbReference>
<comment type="subcellular location">
    <subcellularLocation>
        <location evidence="1">Cell membrane</location>
        <topology evidence="1">Peripheral membrane protein</topology>
    </subcellularLocation>
</comment>
<keyword evidence="5" id="KW-0547">Nucleotide-binding</keyword>
<keyword evidence="3" id="KW-1003">Cell membrane</keyword>
<reference evidence="10 11" key="1">
    <citation type="submission" date="2014-07" db="EMBL/GenBank/DDBJ databases">
        <title>Draft genome of Clostridium celerecrescens 152B isolated from sediments associated with methane hydrate from Krishna Godavari basin.</title>
        <authorList>
            <person name="Honkalas V.S."/>
            <person name="Dabir A.P."/>
            <person name="Arora P."/>
            <person name="Dhakephalkar P.K."/>
        </authorList>
    </citation>
    <scope>NUCLEOTIDE SEQUENCE [LARGE SCALE GENOMIC DNA]</scope>
    <source>
        <strain evidence="10 11">152B</strain>
    </source>
</reference>
<dbReference type="PANTHER" id="PTHR43790:SF4">
    <property type="entry name" value="GUANOSINE IMPORT ATP-BINDING PROTEIN NUPO"/>
    <property type="match status" value="1"/>
</dbReference>
<comment type="caution">
    <text evidence="10">The sequence shown here is derived from an EMBL/GenBank/DDBJ whole genome shotgun (WGS) entry which is preliminary data.</text>
</comment>
<dbReference type="InterPro" id="IPR003593">
    <property type="entry name" value="AAA+_ATPase"/>
</dbReference>
<evidence type="ECO:0000313" key="10">
    <source>
        <dbReference type="EMBL" id="KEZ91294.1"/>
    </source>
</evidence>
<keyword evidence="7" id="KW-1278">Translocase</keyword>
<dbReference type="OrthoDB" id="9771863at2"/>
<dbReference type="InterPro" id="IPR050107">
    <property type="entry name" value="ABC_carbohydrate_import_ATPase"/>
</dbReference>
<keyword evidence="4" id="KW-0677">Repeat</keyword>
<dbReference type="GO" id="GO:0005886">
    <property type="term" value="C:plasma membrane"/>
    <property type="evidence" value="ECO:0007669"/>
    <property type="project" value="UniProtKB-SubCell"/>
</dbReference>